<feature type="compositionally biased region" description="Basic residues" evidence="1">
    <location>
        <begin position="88"/>
        <end position="97"/>
    </location>
</feature>
<name>A0A4Y2FBP6_ARAVE</name>
<protein>
    <submittedName>
        <fullName evidence="2">Uncharacterized protein</fullName>
    </submittedName>
</protein>
<evidence type="ECO:0000313" key="2">
    <source>
        <dbReference type="EMBL" id="GBM38742.1"/>
    </source>
</evidence>
<dbReference type="Proteomes" id="UP000499080">
    <property type="component" value="Unassembled WGS sequence"/>
</dbReference>
<feature type="region of interest" description="Disordered" evidence="1">
    <location>
        <begin position="80"/>
        <end position="138"/>
    </location>
</feature>
<reference evidence="2 3" key="1">
    <citation type="journal article" date="2019" name="Sci. Rep.">
        <title>Orb-weaving spider Araneus ventricosus genome elucidates the spidroin gene catalogue.</title>
        <authorList>
            <person name="Kono N."/>
            <person name="Nakamura H."/>
            <person name="Ohtoshi R."/>
            <person name="Moran D.A.P."/>
            <person name="Shinohara A."/>
            <person name="Yoshida Y."/>
            <person name="Fujiwara M."/>
            <person name="Mori M."/>
            <person name="Tomita M."/>
            <person name="Arakawa K."/>
        </authorList>
    </citation>
    <scope>NUCLEOTIDE SEQUENCE [LARGE SCALE GENOMIC DNA]</scope>
</reference>
<gene>
    <name evidence="2" type="ORF">AVEN_252928_1</name>
</gene>
<evidence type="ECO:0000313" key="3">
    <source>
        <dbReference type="Proteomes" id="UP000499080"/>
    </source>
</evidence>
<comment type="caution">
    <text evidence="2">The sequence shown here is derived from an EMBL/GenBank/DDBJ whole genome shotgun (WGS) entry which is preliminary data.</text>
</comment>
<sequence>MNGCPNSTRSWKYQEPSRDYYVTPLPVRKDFHASIFPSDHIVWRTFFVAQVLTLLSEDFIAETPIYNTLAEKKLNIEAGDSNHSQFFKTKRKARLTSRRPNGPPGSQRPWGPQLPKTPTTRSGKNKGNSKLHDGKRFQ</sequence>
<dbReference type="AlphaFoldDB" id="A0A4Y2FBP6"/>
<dbReference type="EMBL" id="BGPR01000876">
    <property type="protein sequence ID" value="GBM38742.1"/>
    <property type="molecule type" value="Genomic_DNA"/>
</dbReference>
<organism evidence="2 3">
    <name type="scientific">Araneus ventricosus</name>
    <name type="common">Orbweaver spider</name>
    <name type="synonym">Epeira ventricosa</name>
    <dbReference type="NCBI Taxonomy" id="182803"/>
    <lineage>
        <taxon>Eukaryota</taxon>
        <taxon>Metazoa</taxon>
        <taxon>Ecdysozoa</taxon>
        <taxon>Arthropoda</taxon>
        <taxon>Chelicerata</taxon>
        <taxon>Arachnida</taxon>
        <taxon>Araneae</taxon>
        <taxon>Araneomorphae</taxon>
        <taxon>Entelegynae</taxon>
        <taxon>Araneoidea</taxon>
        <taxon>Araneidae</taxon>
        <taxon>Araneus</taxon>
    </lineage>
</organism>
<proteinExistence type="predicted"/>
<keyword evidence="3" id="KW-1185">Reference proteome</keyword>
<evidence type="ECO:0000256" key="1">
    <source>
        <dbReference type="SAM" id="MobiDB-lite"/>
    </source>
</evidence>
<accession>A0A4Y2FBP6</accession>